<name>A0A0H5QWN2_9EUKA</name>
<proteinExistence type="predicted"/>
<accession>A0A0H5QWN2</accession>
<dbReference type="EMBL" id="HACM01005599">
    <property type="protein sequence ID" value="CRZ06041.1"/>
    <property type="molecule type" value="Transcribed_RNA"/>
</dbReference>
<reference evidence="1" key="1">
    <citation type="submission" date="2015-04" db="EMBL/GenBank/DDBJ databases">
        <title>The genome sequence of the plant pathogenic Rhizarian Plasmodiophora brassicae reveals insights in its biotrophic life cycle and the origin of chitin synthesis.</title>
        <authorList>
            <person name="Schwelm A."/>
            <person name="Fogelqvist J."/>
            <person name="Knaust A."/>
            <person name="Julke S."/>
            <person name="Lilja T."/>
            <person name="Dhandapani V."/>
            <person name="Bonilla-Rosso G."/>
            <person name="Karlsson M."/>
            <person name="Shevchenko A."/>
            <person name="Choi S.R."/>
            <person name="Kim H.G."/>
            <person name="Park J.Y."/>
            <person name="Lim Y.P."/>
            <person name="Ludwig-Muller J."/>
            <person name="Dixelius C."/>
        </authorList>
    </citation>
    <scope>NUCLEOTIDE SEQUENCE</scope>
    <source>
        <tissue evidence="1">Potato root galls</tissue>
    </source>
</reference>
<evidence type="ECO:0000313" key="1">
    <source>
        <dbReference type="EMBL" id="CRZ06041.1"/>
    </source>
</evidence>
<dbReference type="AlphaFoldDB" id="A0A0H5QWN2"/>
<organism evidence="1">
    <name type="scientific">Spongospora subterranea</name>
    <dbReference type="NCBI Taxonomy" id="70186"/>
    <lineage>
        <taxon>Eukaryota</taxon>
        <taxon>Sar</taxon>
        <taxon>Rhizaria</taxon>
        <taxon>Endomyxa</taxon>
        <taxon>Phytomyxea</taxon>
        <taxon>Plasmodiophorida</taxon>
        <taxon>Plasmodiophoridae</taxon>
        <taxon>Spongospora</taxon>
    </lineage>
</organism>
<sequence>MNGGGGHSFVVDQLACSSMATACITITPDQTCQVSCKPHSSLVTWLAFAMPSSSCLELLVSELLCFSSATYTAQSSASKMQNSTLAWFNRMQQGLVFLV</sequence>
<protein>
    <submittedName>
        <fullName evidence="1">Uncharacterized protein</fullName>
    </submittedName>
</protein>